<dbReference type="EMBL" id="JAAHBT010000141">
    <property type="protein sequence ID" value="NES10588.1"/>
    <property type="molecule type" value="Genomic_DNA"/>
</dbReference>
<evidence type="ECO:0000256" key="1">
    <source>
        <dbReference type="SAM" id="Phobius"/>
    </source>
</evidence>
<keyword evidence="3" id="KW-1185">Reference proteome</keyword>
<evidence type="ECO:0000313" key="2">
    <source>
        <dbReference type="EMBL" id="NES10588.1"/>
    </source>
</evidence>
<feature type="transmembrane region" description="Helical" evidence="1">
    <location>
        <begin position="45"/>
        <end position="66"/>
    </location>
</feature>
<organism evidence="2 3">
    <name type="scientific">Pseudomonas laurentiana</name>
    <dbReference type="NCBI Taxonomy" id="2364649"/>
    <lineage>
        <taxon>Bacteria</taxon>
        <taxon>Pseudomonadati</taxon>
        <taxon>Pseudomonadota</taxon>
        <taxon>Gammaproteobacteria</taxon>
        <taxon>Pseudomonadales</taxon>
        <taxon>Pseudomonadaceae</taxon>
        <taxon>Pseudomonas</taxon>
    </lineage>
</organism>
<evidence type="ECO:0000313" key="3">
    <source>
        <dbReference type="Proteomes" id="UP000471751"/>
    </source>
</evidence>
<feature type="transmembrane region" description="Helical" evidence="1">
    <location>
        <begin position="125"/>
        <end position="147"/>
    </location>
</feature>
<dbReference type="AlphaFoldDB" id="A0A6I5RTA7"/>
<accession>A0A6I5RTA7</accession>
<reference evidence="2 3" key="1">
    <citation type="submission" date="2020-02" db="EMBL/GenBank/DDBJ databases">
        <title>Broccoli isolated Pseudomonas sp.</title>
        <authorList>
            <person name="Fujikawa T."/>
            <person name="Sawada H."/>
        </authorList>
    </citation>
    <scope>NUCLEOTIDE SEQUENCE [LARGE SCALE GENOMIC DNA]</scope>
    <source>
        <strain evidence="2 3">JCM 32154</strain>
    </source>
</reference>
<name>A0A6I5RTA7_9PSED</name>
<dbReference type="Proteomes" id="UP000471751">
    <property type="component" value="Unassembled WGS sequence"/>
</dbReference>
<feature type="transmembrane region" description="Helical" evidence="1">
    <location>
        <begin position="20"/>
        <end position="39"/>
    </location>
</feature>
<gene>
    <name evidence="2" type="ORF">G3O07_13990</name>
</gene>
<keyword evidence="1" id="KW-0812">Transmembrane</keyword>
<proteinExistence type="predicted"/>
<protein>
    <submittedName>
        <fullName evidence="2">Uncharacterized protein</fullName>
    </submittedName>
</protein>
<dbReference type="RefSeq" id="WP_163936942.1">
    <property type="nucleotide sequence ID" value="NZ_BMQU01000009.1"/>
</dbReference>
<keyword evidence="1" id="KW-0472">Membrane</keyword>
<sequence length="151" mass="16357">MATEMHLRLVVSLLRRGRDLDRFSTVLTVLALLVGLAPLCGVAPSLFAALLAVLLLLCGLIQKYFALRVALDADLFACMTAPPHAFDLKADALDNALHELGLQPAATVSRSLFQRSRGALRLLRFQALCVCAQCLIVLLACLCMPWLSLIA</sequence>
<keyword evidence="1" id="KW-1133">Transmembrane helix</keyword>
<comment type="caution">
    <text evidence="2">The sequence shown here is derived from an EMBL/GenBank/DDBJ whole genome shotgun (WGS) entry which is preliminary data.</text>
</comment>